<reference evidence="2" key="1">
    <citation type="journal article" date="2023" name="Mol. Phylogenet. Evol.">
        <title>Genome-scale phylogeny and comparative genomics of the fungal order Sordariales.</title>
        <authorList>
            <person name="Hensen N."/>
            <person name="Bonometti L."/>
            <person name="Westerberg I."/>
            <person name="Brannstrom I.O."/>
            <person name="Guillou S."/>
            <person name="Cros-Aarteil S."/>
            <person name="Calhoun S."/>
            <person name="Haridas S."/>
            <person name="Kuo A."/>
            <person name="Mondo S."/>
            <person name="Pangilinan J."/>
            <person name="Riley R."/>
            <person name="LaButti K."/>
            <person name="Andreopoulos B."/>
            <person name="Lipzen A."/>
            <person name="Chen C."/>
            <person name="Yan M."/>
            <person name="Daum C."/>
            <person name="Ng V."/>
            <person name="Clum A."/>
            <person name="Steindorff A."/>
            <person name="Ohm R.A."/>
            <person name="Martin F."/>
            <person name="Silar P."/>
            <person name="Natvig D.O."/>
            <person name="Lalanne C."/>
            <person name="Gautier V."/>
            <person name="Ament-Velasquez S.L."/>
            <person name="Kruys A."/>
            <person name="Hutchinson M.I."/>
            <person name="Powell A.J."/>
            <person name="Barry K."/>
            <person name="Miller A.N."/>
            <person name="Grigoriev I.V."/>
            <person name="Debuchy R."/>
            <person name="Gladieux P."/>
            <person name="Hiltunen Thoren M."/>
            <person name="Johannesson H."/>
        </authorList>
    </citation>
    <scope>NUCLEOTIDE SEQUENCE</scope>
    <source>
        <strain evidence="2">CBS 560.94</strain>
    </source>
</reference>
<accession>A0AAE0J9D6</accession>
<protein>
    <submittedName>
        <fullName evidence="2">Uncharacterized protein</fullName>
    </submittedName>
</protein>
<evidence type="ECO:0000256" key="1">
    <source>
        <dbReference type="SAM" id="MobiDB-lite"/>
    </source>
</evidence>
<gene>
    <name evidence="2" type="ORF">B0H65DRAFT_551817</name>
</gene>
<comment type="caution">
    <text evidence="2">The sequence shown here is derived from an EMBL/GenBank/DDBJ whole genome shotgun (WGS) entry which is preliminary data.</text>
</comment>
<dbReference type="Proteomes" id="UP001278500">
    <property type="component" value="Unassembled WGS sequence"/>
</dbReference>
<sequence length="124" mass="13342">MEAETQKQAEEKRLEEELKQAEARKQAESSEHRSPALLPPPQPAAPNTSVPPRRVAATTAGGEKIRLKGPEDPIHISATTPKNGRAAAPRAAQQQPLTGFGFTGATRPTQDSRPSIGSQLWCWG</sequence>
<organism evidence="2 3">
    <name type="scientific">Neurospora tetraspora</name>
    <dbReference type="NCBI Taxonomy" id="94610"/>
    <lineage>
        <taxon>Eukaryota</taxon>
        <taxon>Fungi</taxon>
        <taxon>Dikarya</taxon>
        <taxon>Ascomycota</taxon>
        <taxon>Pezizomycotina</taxon>
        <taxon>Sordariomycetes</taxon>
        <taxon>Sordariomycetidae</taxon>
        <taxon>Sordariales</taxon>
        <taxon>Sordariaceae</taxon>
        <taxon>Neurospora</taxon>
    </lineage>
</organism>
<feature type="compositionally biased region" description="Polar residues" evidence="1">
    <location>
        <begin position="106"/>
        <end position="118"/>
    </location>
</feature>
<feature type="compositionally biased region" description="Basic and acidic residues" evidence="1">
    <location>
        <begin position="1"/>
        <end position="34"/>
    </location>
</feature>
<dbReference type="AlphaFoldDB" id="A0AAE0J9D6"/>
<evidence type="ECO:0000313" key="3">
    <source>
        <dbReference type="Proteomes" id="UP001278500"/>
    </source>
</evidence>
<name>A0AAE0J9D6_9PEZI</name>
<feature type="compositionally biased region" description="Basic and acidic residues" evidence="1">
    <location>
        <begin position="63"/>
        <end position="74"/>
    </location>
</feature>
<dbReference type="RefSeq" id="XP_062678433.1">
    <property type="nucleotide sequence ID" value="XM_062829846.1"/>
</dbReference>
<reference evidence="2" key="2">
    <citation type="submission" date="2023-06" db="EMBL/GenBank/DDBJ databases">
        <authorList>
            <consortium name="Lawrence Berkeley National Laboratory"/>
            <person name="Haridas S."/>
            <person name="Hensen N."/>
            <person name="Bonometti L."/>
            <person name="Westerberg I."/>
            <person name="Brannstrom I.O."/>
            <person name="Guillou S."/>
            <person name="Cros-Aarteil S."/>
            <person name="Calhoun S."/>
            <person name="Kuo A."/>
            <person name="Mondo S."/>
            <person name="Pangilinan J."/>
            <person name="Riley R."/>
            <person name="Labutti K."/>
            <person name="Andreopoulos B."/>
            <person name="Lipzen A."/>
            <person name="Chen C."/>
            <person name="Yanf M."/>
            <person name="Daum C."/>
            <person name="Ng V."/>
            <person name="Clum A."/>
            <person name="Steindorff A."/>
            <person name="Ohm R."/>
            <person name="Martin F."/>
            <person name="Silar P."/>
            <person name="Natvig D."/>
            <person name="Lalanne C."/>
            <person name="Gautier V."/>
            <person name="Ament-Velasquez S.L."/>
            <person name="Kruys A."/>
            <person name="Hutchinson M.I."/>
            <person name="Powell A.J."/>
            <person name="Barry K."/>
            <person name="Miller A.N."/>
            <person name="Grigoriev I.V."/>
            <person name="Debuchy R."/>
            <person name="Gladieux P."/>
            <person name="Thoren M.H."/>
            <person name="Johannesson H."/>
        </authorList>
    </citation>
    <scope>NUCLEOTIDE SEQUENCE</scope>
    <source>
        <strain evidence="2">CBS 560.94</strain>
    </source>
</reference>
<proteinExistence type="predicted"/>
<keyword evidence="3" id="KW-1185">Reference proteome</keyword>
<dbReference type="EMBL" id="JAUEPP010000007">
    <property type="protein sequence ID" value="KAK3339073.1"/>
    <property type="molecule type" value="Genomic_DNA"/>
</dbReference>
<dbReference type="GeneID" id="87867000"/>
<feature type="compositionally biased region" description="Low complexity" evidence="1">
    <location>
        <begin position="85"/>
        <end position="96"/>
    </location>
</feature>
<feature type="region of interest" description="Disordered" evidence="1">
    <location>
        <begin position="1"/>
        <end position="124"/>
    </location>
</feature>
<evidence type="ECO:0000313" key="2">
    <source>
        <dbReference type="EMBL" id="KAK3339073.1"/>
    </source>
</evidence>